<feature type="signal peptide" evidence="1">
    <location>
        <begin position="1"/>
        <end position="18"/>
    </location>
</feature>
<feature type="chain" id="PRO_5032561519" evidence="1">
    <location>
        <begin position="19"/>
        <end position="145"/>
    </location>
</feature>
<gene>
    <name evidence="2" type="ORF">MGAL_10B040795</name>
</gene>
<dbReference type="InterPro" id="IPR043159">
    <property type="entry name" value="Lectin_gal-bd_sf"/>
</dbReference>
<evidence type="ECO:0000313" key="2">
    <source>
        <dbReference type="EMBL" id="VDI04022.1"/>
    </source>
</evidence>
<keyword evidence="3" id="KW-1185">Reference proteome</keyword>
<name>A0A8B6CEI8_MYTGA</name>
<protein>
    <submittedName>
        <fullName evidence="2">Uncharacterized protein</fullName>
    </submittedName>
</protein>
<dbReference type="AlphaFoldDB" id="A0A8B6CEI8"/>
<dbReference type="CDD" id="cd22823">
    <property type="entry name" value="Gal_Rha_Lectin"/>
    <property type="match status" value="1"/>
</dbReference>
<evidence type="ECO:0000256" key="1">
    <source>
        <dbReference type="SAM" id="SignalP"/>
    </source>
</evidence>
<organism evidence="2 3">
    <name type="scientific">Mytilus galloprovincialis</name>
    <name type="common">Mediterranean mussel</name>
    <dbReference type="NCBI Taxonomy" id="29158"/>
    <lineage>
        <taxon>Eukaryota</taxon>
        <taxon>Metazoa</taxon>
        <taxon>Spiralia</taxon>
        <taxon>Lophotrochozoa</taxon>
        <taxon>Mollusca</taxon>
        <taxon>Bivalvia</taxon>
        <taxon>Autobranchia</taxon>
        <taxon>Pteriomorphia</taxon>
        <taxon>Mytilida</taxon>
        <taxon>Mytiloidea</taxon>
        <taxon>Mytilidae</taxon>
        <taxon>Mytilinae</taxon>
        <taxon>Mytilus</taxon>
    </lineage>
</organism>
<proteinExistence type="predicted"/>
<dbReference type="OrthoDB" id="6122975at2759"/>
<dbReference type="Gene3D" id="2.60.120.740">
    <property type="match status" value="1"/>
</dbReference>
<dbReference type="Proteomes" id="UP000596742">
    <property type="component" value="Unassembled WGS sequence"/>
</dbReference>
<accession>A0A8B6CEI8</accession>
<sequence length="145" mass="16555">MHLLSIAALFIAFNAVFGAYSAIPRCDHKCCIDKCKAWTASHWQRFCYNENVKLWCYPFQYLKITKAQYGNIPCRPSNYQFHGHQTCGPADAKILAHTKQYCDYQNTCYGIANGKLMAKSYLFSDSCGHAKASFYVKYDCSKLIS</sequence>
<dbReference type="EMBL" id="UYJE01001657">
    <property type="protein sequence ID" value="VDI04022.1"/>
    <property type="molecule type" value="Genomic_DNA"/>
</dbReference>
<keyword evidence="1" id="KW-0732">Signal</keyword>
<comment type="caution">
    <text evidence="2">The sequence shown here is derived from an EMBL/GenBank/DDBJ whole genome shotgun (WGS) entry which is preliminary data.</text>
</comment>
<reference evidence="2" key="1">
    <citation type="submission" date="2018-11" db="EMBL/GenBank/DDBJ databases">
        <authorList>
            <person name="Alioto T."/>
            <person name="Alioto T."/>
        </authorList>
    </citation>
    <scope>NUCLEOTIDE SEQUENCE</scope>
</reference>
<evidence type="ECO:0000313" key="3">
    <source>
        <dbReference type="Proteomes" id="UP000596742"/>
    </source>
</evidence>